<keyword evidence="1" id="KW-0677">Repeat</keyword>
<evidence type="ECO:0000256" key="1">
    <source>
        <dbReference type="ARBA" id="ARBA00022737"/>
    </source>
</evidence>
<comment type="caution">
    <text evidence="5">The sequence shown here is derived from an EMBL/GenBank/DDBJ whole genome shotgun (WGS) entry which is preliminary data.</text>
</comment>
<accession>A0A0L7D0G8</accession>
<dbReference type="InterPro" id="IPR050611">
    <property type="entry name" value="ABCF"/>
</dbReference>
<organism evidence="5 6">
    <name type="scientific">Bifidobacterium breve MCC 1114</name>
    <dbReference type="NCBI Taxonomy" id="1365964"/>
    <lineage>
        <taxon>Bacteria</taxon>
        <taxon>Bacillati</taxon>
        <taxon>Actinomycetota</taxon>
        <taxon>Actinomycetes</taxon>
        <taxon>Bifidobacteriales</taxon>
        <taxon>Bifidobacteriaceae</taxon>
        <taxon>Bifidobacterium</taxon>
    </lineage>
</organism>
<dbReference type="Pfam" id="PF00005">
    <property type="entry name" value="ABC_tran"/>
    <property type="match status" value="2"/>
</dbReference>
<evidence type="ECO:0000259" key="4">
    <source>
        <dbReference type="PROSITE" id="PS50893"/>
    </source>
</evidence>
<dbReference type="EMBL" id="AVQC01000009">
    <property type="protein sequence ID" value="KOA65495.1"/>
    <property type="molecule type" value="Genomic_DNA"/>
</dbReference>
<evidence type="ECO:0000256" key="3">
    <source>
        <dbReference type="ARBA" id="ARBA00022840"/>
    </source>
</evidence>
<dbReference type="AlphaFoldDB" id="A0A0L7D0G8"/>
<dbReference type="InterPro" id="IPR027417">
    <property type="entry name" value="P-loop_NTPase"/>
</dbReference>
<dbReference type="PATRIC" id="fig|1365964.3.peg.1099"/>
<reference evidence="5 6" key="1">
    <citation type="journal article" date="2015" name="Int J Genomics">
        <title>Comparative Genomics Revealed Genetic Diversity and Species/Strain-Level Differences in Carbohydrate Metabolism of Three Probiotic Bifidobacterial Species.</title>
        <authorList>
            <person name="Odamaki T."/>
            <person name="Horigome A."/>
            <person name="Sugahara H."/>
            <person name="Hashikura N."/>
            <person name="Minami J."/>
            <person name="Xiao J.Z."/>
            <person name="Abe F."/>
        </authorList>
    </citation>
    <scope>NUCLEOTIDE SEQUENCE [LARGE SCALE GENOMIC DNA]</scope>
    <source>
        <strain evidence="5 6">MCC 1114</strain>
    </source>
</reference>
<dbReference type="GO" id="GO:0005524">
    <property type="term" value="F:ATP binding"/>
    <property type="evidence" value="ECO:0007669"/>
    <property type="project" value="UniProtKB-KW"/>
</dbReference>
<sequence>MSQILTLTDISYCYPGAPEPLFEHLSATFAAGWAAVLGDNGIGKTTLAKLACGMLSPDSGTVSPNPCKMAVAYCPQRTDETPTNLDDFAADWTGETIAIRDALNIGDDWAYRYESLSGGEAKRLQIACALAGDPDVLVLDEPTNHVDGRTRQAITQAMRRFDGIGIVISHDVELIDATCSRCVMLERRHARGRNITAANTYQGGYTQAAQQMRDNQRADTAAIQSTRKELQRMQRIKRERAQRARELDMRKNQGMRIDIKDIDARKALKNLKPAIGTTVAQTSAQFDGRIARATDRLAHLSEAAKRYDGTIWMNVMPSSRRELTRIPNDHAIADQPDMLSIGPRDRIGISGPNGSGKTALIRRLIEALERDEAQRHSERMPYLYIPQNSSDMDTANAMNRLHALTDEQRAIVLSAYAQLNADPDRLLAGGNPSPGELRKLLLCLGMIEQPQLIIMDEPTNHLDLHSKQALANTLSSYAGALVAVSHDEWFLNAVTSIRWRCAS</sequence>
<dbReference type="InterPro" id="IPR003593">
    <property type="entry name" value="AAA+_ATPase"/>
</dbReference>
<dbReference type="InterPro" id="IPR017871">
    <property type="entry name" value="ABC_transporter-like_CS"/>
</dbReference>
<gene>
    <name evidence="5" type="ORF">BBM1114_05435</name>
</gene>
<evidence type="ECO:0000313" key="5">
    <source>
        <dbReference type="EMBL" id="KOA65495.1"/>
    </source>
</evidence>
<keyword evidence="3" id="KW-0067">ATP-binding</keyword>
<dbReference type="SUPFAM" id="SSF52540">
    <property type="entry name" value="P-loop containing nucleoside triphosphate hydrolases"/>
    <property type="match status" value="2"/>
</dbReference>
<protein>
    <submittedName>
        <fullName evidence="5">ABC transporter</fullName>
    </submittedName>
</protein>
<dbReference type="GO" id="GO:0016887">
    <property type="term" value="F:ATP hydrolysis activity"/>
    <property type="evidence" value="ECO:0007669"/>
    <property type="project" value="InterPro"/>
</dbReference>
<dbReference type="Gene3D" id="3.40.50.300">
    <property type="entry name" value="P-loop containing nucleotide triphosphate hydrolases"/>
    <property type="match status" value="2"/>
</dbReference>
<name>A0A0L7D0G8_BIFBR</name>
<evidence type="ECO:0000313" key="6">
    <source>
        <dbReference type="Proteomes" id="UP000036802"/>
    </source>
</evidence>
<dbReference type="PROSITE" id="PS50893">
    <property type="entry name" value="ABC_TRANSPORTER_2"/>
    <property type="match status" value="1"/>
</dbReference>
<dbReference type="RefSeq" id="WP_015439132.1">
    <property type="nucleotide sequence ID" value="NZ_AVQC01000009.1"/>
</dbReference>
<proteinExistence type="predicted"/>
<dbReference type="PANTHER" id="PTHR19211">
    <property type="entry name" value="ATP-BINDING TRANSPORT PROTEIN-RELATED"/>
    <property type="match status" value="1"/>
</dbReference>
<evidence type="ECO:0000256" key="2">
    <source>
        <dbReference type="ARBA" id="ARBA00022741"/>
    </source>
</evidence>
<dbReference type="Proteomes" id="UP000036802">
    <property type="component" value="Unassembled WGS sequence"/>
</dbReference>
<dbReference type="InterPro" id="IPR003439">
    <property type="entry name" value="ABC_transporter-like_ATP-bd"/>
</dbReference>
<keyword evidence="2" id="KW-0547">Nucleotide-binding</keyword>
<feature type="domain" description="ABC transporter" evidence="4">
    <location>
        <begin position="5"/>
        <end position="212"/>
    </location>
</feature>
<dbReference type="PANTHER" id="PTHR19211:SF6">
    <property type="entry name" value="BLL7188 PROTEIN"/>
    <property type="match status" value="1"/>
</dbReference>
<dbReference type="PROSITE" id="PS00211">
    <property type="entry name" value="ABC_TRANSPORTER_1"/>
    <property type="match status" value="1"/>
</dbReference>
<dbReference type="SMART" id="SM00382">
    <property type="entry name" value="AAA"/>
    <property type="match status" value="2"/>
</dbReference>